<dbReference type="InterPro" id="IPR050697">
    <property type="entry name" value="Adenylyl/Guanylyl_Cyclase_3/4"/>
</dbReference>
<dbReference type="Gene3D" id="3.30.70.1230">
    <property type="entry name" value="Nucleotide cyclase"/>
    <property type="match status" value="1"/>
</dbReference>
<evidence type="ECO:0000313" key="3">
    <source>
        <dbReference type="EMBL" id="MRV73573.1"/>
    </source>
</evidence>
<dbReference type="SUPFAM" id="SSF55073">
    <property type="entry name" value="Nucleotide cyclase"/>
    <property type="match status" value="1"/>
</dbReference>
<comment type="caution">
    <text evidence="3">The sequence shown here is derived from an EMBL/GenBank/DDBJ whole genome shotgun (WGS) entry which is preliminary data.</text>
</comment>
<dbReference type="InterPro" id="IPR001054">
    <property type="entry name" value="A/G_cyclase"/>
</dbReference>
<dbReference type="EMBL" id="WKJJ01000011">
    <property type="protein sequence ID" value="MRV73573.1"/>
    <property type="molecule type" value="Genomic_DNA"/>
</dbReference>
<proteinExistence type="predicted"/>
<dbReference type="PANTHER" id="PTHR43081">
    <property type="entry name" value="ADENYLATE CYCLASE, TERMINAL-DIFFERENTIATION SPECIFIC-RELATED"/>
    <property type="match status" value="1"/>
</dbReference>
<accession>A0A7X2IPI0</accession>
<keyword evidence="4" id="KW-1185">Reference proteome</keyword>
<feature type="repeat" description="TPR" evidence="1">
    <location>
        <begin position="496"/>
        <end position="529"/>
    </location>
</feature>
<dbReference type="GO" id="GO:0035556">
    <property type="term" value="P:intracellular signal transduction"/>
    <property type="evidence" value="ECO:0007669"/>
    <property type="project" value="InterPro"/>
</dbReference>
<dbReference type="Proteomes" id="UP000446768">
    <property type="component" value="Unassembled WGS sequence"/>
</dbReference>
<dbReference type="InterPro" id="IPR029787">
    <property type="entry name" value="Nucleotide_cyclase"/>
</dbReference>
<dbReference type="InterPro" id="IPR011990">
    <property type="entry name" value="TPR-like_helical_dom_sf"/>
</dbReference>
<protein>
    <recommendedName>
        <fullName evidence="2">Guanylate cyclase domain-containing protein</fullName>
    </recommendedName>
</protein>
<name>A0A7X2IPI0_9BURK</name>
<dbReference type="AlphaFoldDB" id="A0A7X2IPI0"/>
<reference evidence="3 4" key="1">
    <citation type="submission" date="2019-11" db="EMBL/GenBank/DDBJ databases">
        <title>Novel species isolated from a subtropical stream in China.</title>
        <authorList>
            <person name="Lu H."/>
        </authorList>
    </citation>
    <scope>NUCLEOTIDE SEQUENCE [LARGE SCALE GENOMIC DNA]</scope>
    <source>
        <strain evidence="3 4">FT92W</strain>
    </source>
</reference>
<dbReference type="CDD" id="cd07302">
    <property type="entry name" value="CHD"/>
    <property type="match status" value="1"/>
</dbReference>
<keyword evidence="1" id="KW-0802">TPR repeat</keyword>
<dbReference type="PROSITE" id="PS50005">
    <property type="entry name" value="TPR"/>
    <property type="match status" value="1"/>
</dbReference>
<evidence type="ECO:0000256" key="1">
    <source>
        <dbReference type="PROSITE-ProRule" id="PRU00339"/>
    </source>
</evidence>
<evidence type="ECO:0000259" key="2">
    <source>
        <dbReference type="PROSITE" id="PS50125"/>
    </source>
</evidence>
<dbReference type="Gene3D" id="1.25.40.10">
    <property type="entry name" value="Tetratricopeptide repeat domain"/>
    <property type="match status" value="1"/>
</dbReference>
<dbReference type="GO" id="GO:0006171">
    <property type="term" value="P:cAMP biosynthetic process"/>
    <property type="evidence" value="ECO:0007669"/>
    <property type="project" value="TreeGrafter"/>
</dbReference>
<dbReference type="GO" id="GO:0004016">
    <property type="term" value="F:adenylate cyclase activity"/>
    <property type="evidence" value="ECO:0007669"/>
    <property type="project" value="UniProtKB-ARBA"/>
</dbReference>
<dbReference type="Gene3D" id="3.40.50.10070">
    <property type="entry name" value="TolB, N-terminal domain"/>
    <property type="match status" value="1"/>
</dbReference>
<dbReference type="Pfam" id="PF00211">
    <property type="entry name" value="Guanylate_cyc"/>
    <property type="match status" value="1"/>
</dbReference>
<dbReference type="SUPFAM" id="SSF48452">
    <property type="entry name" value="TPR-like"/>
    <property type="match status" value="2"/>
</dbReference>
<dbReference type="PANTHER" id="PTHR43081:SF19">
    <property type="entry name" value="PH-SENSITIVE ADENYLATE CYCLASE RV1264"/>
    <property type="match status" value="1"/>
</dbReference>
<dbReference type="InterPro" id="IPR019734">
    <property type="entry name" value="TPR_rpt"/>
</dbReference>
<dbReference type="SMART" id="SM00044">
    <property type="entry name" value="CYCc"/>
    <property type="match status" value="1"/>
</dbReference>
<organism evidence="3 4">
    <name type="scientific">Pseudoduganella rivuli</name>
    <dbReference type="NCBI Taxonomy" id="2666085"/>
    <lineage>
        <taxon>Bacteria</taxon>
        <taxon>Pseudomonadati</taxon>
        <taxon>Pseudomonadota</taxon>
        <taxon>Betaproteobacteria</taxon>
        <taxon>Burkholderiales</taxon>
        <taxon>Oxalobacteraceae</taxon>
        <taxon>Telluria group</taxon>
        <taxon>Pseudoduganella</taxon>
    </lineage>
</organism>
<feature type="domain" description="Guanylate cyclase" evidence="2">
    <location>
        <begin position="15"/>
        <end position="130"/>
    </location>
</feature>
<evidence type="ECO:0000313" key="4">
    <source>
        <dbReference type="Proteomes" id="UP000446768"/>
    </source>
</evidence>
<gene>
    <name evidence="3" type="ORF">GJ700_17815</name>
</gene>
<sequence length="634" mass="68832">MERGTVAEIERKLAAIMVADIVGYSAMMERDESRTFARVRALRDNLFNPFVSQYGGRIIKTTGDGFLAEFPTGSAALNCAVDMQRQNHAAQASSDEKDKMLMRIGINLGDIIIDGDDVSGDGVNVAARLEPYAPQDGICVSGAVRDQVRNDLDVLFEDLGDLTIKNITRPIRAYRINLANAPATRKGPVKPRSGKPLLAAGAVIAVLAAGGAWWLRGPLTAPAAATVSVSAAPLSIIVLPFANQTGDAQKAYVADALTSSITADLARIRDAYVSSPATAQSYRDKNFSAQQIGKDAGVRFILQGNVLSSGDKVRISVTLTDAQSGATQWAYTLDGDLTNLFALQDQVTNQIGNSIGRQMVIAAASEAEKRGSSPKAADLLLRAAALRLKSQTLPVLQQSEALNRQALALEPDNINALTDLAISLFRQAYNFGNQMPDAEREKKWAEVRDIGSRVRTLDPNNAEILYALGFYASKHDDFPGWRSTAEAFLAARPKSLLPYIGLANMHIALAEPKDAIARLNQAITLDPKHPPETIFTNMARARMQLGDNDGARDWCLKGTQAHPAYPNCYAILAMAYADKGDTQRQQAALADLKRTAPQYRIPEFEKPQPSSPAAYKKYYEEKYLPLWRKAGLPD</sequence>
<dbReference type="PROSITE" id="PS50125">
    <property type="entry name" value="GUANYLATE_CYCLASE_2"/>
    <property type="match status" value="1"/>
</dbReference>
<dbReference type="SMART" id="SM00028">
    <property type="entry name" value="TPR"/>
    <property type="match status" value="2"/>
</dbReference>